<name>A0A835XJS8_9CHLO</name>
<feature type="transmembrane region" description="Helical" evidence="2">
    <location>
        <begin position="205"/>
        <end position="228"/>
    </location>
</feature>
<organism evidence="3 4">
    <name type="scientific">Edaphochlamys debaryana</name>
    <dbReference type="NCBI Taxonomy" id="47281"/>
    <lineage>
        <taxon>Eukaryota</taxon>
        <taxon>Viridiplantae</taxon>
        <taxon>Chlorophyta</taxon>
        <taxon>core chlorophytes</taxon>
        <taxon>Chlorophyceae</taxon>
        <taxon>CS clade</taxon>
        <taxon>Chlamydomonadales</taxon>
        <taxon>Chlamydomonadales incertae sedis</taxon>
        <taxon>Edaphochlamys</taxon>
    </lineage>
</organism>
<keyword evidence="2" id="KW-0812">Transmembrane</keyword>
<evidence type="ECO:0000313" key="3">
    <source>
        <dbReference type="EMBL" id="KAG2485403.1"/>
    </source>
</evidence>
<feature type="transmembrane region" description="Helical" evidence="2">
    <location>
        <begin position="297"/>
        <end position="321"/>
    </location>
</feature>
<dbReference type="Proteomes" id="UP000612055">
    <property type="component" value="Unassembled WGS sequence"/>
</dbReference>
<feature type="transmembrane region" description="Helical" evidence="2">
    <location>
        <begin position="257"/>
        <end position="285"/>
    </location>
</feature>
<sequence length="389" mass="39297">MFGHSTPPKPSRDAFTLPPRPTRAARQLHAKLSDEESGGSEDLRTAAGPCADEGTGIGSGFSASPAAAFAGGTSSGAPHAPRAALSGSPAGGVAGGATRRAAASPSAAAAAATAAGARSQPVPAHTEKRGAARGFLPRGPASLHLDLSPSNPADATARAAPGARMLPLSSSGRVAVGGGGGGVAGRGTGGSAPTLRQWHSPLRKWVWTCFALNVALGVIFAALCASSYKAFTSAVDQLKRGDAGFPAGSKPDDWKQLFGAAAVSAAFAILLTVLFHAGALILLLCSFKSLADPGRRFGRAVVMASALFVGLHVLNIALQFRGYGPTLAAWRRDFGAPFNPALLNACVVFGLTSFLSYTLLAGLILFWQDPVDVYLLDRSPAGPGLGPGL</sequence>
<feature type="transmembrane region" description="Helical" evidence="2">
    <location>
        <begin position="341"/>
        <end position="367"/>
    </location>
</feature>
<feature type="region of interest" description="Disordered" evidence="1">
    <location>
        <begin position="1"/>
        <end position="59"/>
    </location>
</feature>
<keyword evidence="4" id="KW-1185">Reference proteome</keyword>
<keyword evidence="2" id="KW-0472">Membrane</keyword>
<evidence type="ECO:0000256" key="2">
    <source>
        <dbReference type="SAM" id="Phobius"/>
    </source>
</evidence>
<reference evidence="3" key="1">
    <citation type="journal article" date="2020" name="bioRxiv">
        <title>Comparative genomics of Chlamydomonas.</title>
        <authorList>
            <person name="Craig R.J."/>
            <person name="Hasan A.R."/>
            <person name="Ness R.W."/>
            <person name="Keightley P.D."/>
        </authorList>
    </citation>
    <scope>NUCLEOTIDE SEQUENCE</scope>
    <source>
        <strain evidence="3">CCAP 11/70</strain>
    </source>
</reference>
<comment type="caution">
    <text evidence="3">The sequence shown here is derived from an EMBL/GenBank/DDBJ whole genome shotgun (WGS) entry which is preliminary data.</text>
</comment>
<evidence type="ECO:0000256" key="1">
    <source>
        <dbReference type="SAM" id="MobiDB-lite"/>
    </source>
</evidence>
<dbReference type="EMBL" id="JAEHOE010000130">
    <property type="protein sequence ID" value="KAG2485403.1"/>
    <property type="molecule type" value="Genomic_DNA"/>
</dbReference>
<feature type="region of interest" description="Disordered" evidence="1">
    <location>
        <begin position="112"/>
        <end position="135"/>
    </location>
</feature>
<protein>
    <submittedName>
        <fullName evidence="3">Uncharacterized protein</fullName>
    </submittedName>
</protein>
<accession>A0A835XJS8</accession>
<evidence type="ECO:0000313" key="4">
    <source>
        <dbReference type="Proteomes" id="UP000612055"/>
    </source>
</evidence>
<gene>
    <name evidence="3" type="ORF">HYH03_015889</name>
</gene>
<dbReference type="AlphaFoldDB" id="A0A835XJS8"/>
<dbReference type="OrthoDB" id="542626at2759"/>
<proteinExistence type="predicted"/>
<keyword evidence="2" id="KW-1133">Transmembrane helix</keyword>